<protein>
    <submittedName>
        <fullName evidence="2">Uncharacterized protein</fullName>
    </submittedName>
</protein>
<evidence type="ECO:0000313" key="3">
    <source>
        <dbReference type="Proteomes" id="UP000017396"/>
    </source>
</evidence>
<feature type="transmembrane region" description="Helical" evidence="1">
    <location>
        <begin position="12"/>
        <end position="35"/>
    </location>
</feature>
<evidence type="ECO:0000313" key="2">
    <source>
        <dbReference type="EMBL" id="AGY58854.1"/>
    </source>
</evidence>
<keyword evidence="1" id="KW-0812">Transmembrane</keyword>
<name>U5QMQ0_GLOK1</name>
<keyword evidence="3" id="KW-1185">Reference proteome</keyword>
<dbReference type="HOGENOM" id="CLU_1592230_0_0_3"/>
<keyword evidence="1" id="KW-0472">Membrane</keyword>
<sequence length="167" mass="17965">MLQLKVRRRNRRGVTVIELTIAMIVLIFLALASFFTLSNLSSDSKAEASVSVLEKMRLWGDTVLAKGVQTDFDNFNTIQKPEDQQVQDLKKILGDNFRPQNLQVSLAALCANANVPGNLKNRVSAALGLSSPDGQCPANLPTAGFGEGQYPTPANTGGTASPFYIAP</sequence>
<dbReference type="OrthoDB" id="9850957at2"/>
<evidence type="ECO:0000256" key="1">
    <source>
        <dbReference type="SAM" id="Phobius"/>
    </source>
</evidence>
<proteinExistence type="predicted"/>
<organism evidence="2 3">
    <name type="scientific">Gloeobacter kilaueensis (strain ATCC BAA-2537 / CCAP 1431/1 / ULC 316 / JS1)</name>
    <dbReference type="NCBI Taxonomy" id="1183438"/>
    <lineage>
        <taxon>Bacteria</taxon>
        <taxon>Bacillati</taxon>
        <taxon>Cyanobacteriota</taxon>
        <taxon>Cyanophyceae</taxon>
        <taxon>Gloeobacterales</taxon>
        <taxon>Gloeobacteraceae</taxon>
        <taxon>Gloeobacter</taxon>
    </lineage>
</organism>
<dbReference type="EMBL" id="CP003587">
    <property type="protein sequence ID" value="AGY58854.1"/>
    <property type="molecule type" value="Genomic_DNA"/>
</dbReference>
<dbReference type="AlphaFoldDB" id="U5QMQ0"/>
<dbReference type="Proteomes" id="UP000017396">
    <property type="component" value="Chromosome"/>
</dbReference>
<gene>
    <name evidence="2" type="ORF">GKIL_2608</name>
</gene>
<dbReference type="RefSeq" id="WP_023174048.1">
    <property type="nucleotide sequence ID" value="NC_022600.1"/>
</dbReference>
<dbReference type="STRING" id="1183438.GKIL_2608"/>
<keyword evidence="1" id="KW-1133">Transmembrane helix</keyword>
<dbReference type="KEGG" id="glj:GKIL_2608"/>
<reference evidence="2 3" key="1">
    <citation type="journal article" date="2013" name="PLoS ONE">
        <title>Cultivation and Complete Genome Sequencing of Gloeobacter kilaueensis sp. nov., from a Lava Cave in Kilauea Caldera, Hawai'i.</title>
        <authorList>
            <person name="Saw J.H."/>
            <person name="Schatz M."/>
            <person name="Brown M.V."/>
            <person name="Kunkel D.D."/>
            <person name="Foster J.S."/>
            <person name="Shick H."/>
            <person name="Christensen S."/>
            <person name="Hou S."/>
            <person name="Wan X."/>
            <person name="Donachie S.P."/>
        </authorList>
    </citation>
    <scope>NUCLEOTIDE SEQUENCE [LARGE SCALE GENOMIC DNA]</scope>
    <source>
        <strain evidence="3">JS</strain>
    </source>
</reference>
<accession>U5QMQ0</accession>